<dbReference type="Pfam" id="PF21597">
    <property type="entry name" value="TetR_C_43"/>
    <property type="match status" value="1"/>
</dbReference>
<name>A0A4U0NJQ3_9ACTN</name>
<dbReference type="PROSITE" id="PS50977">
    <property type="entry name" value="HTH_TETR_2"/>
    <property type="match status" value="1"/>
</dbReference>
<dbReference type="Proteomes" id="UP000308697">
    <property type="component" value="Unassembled WGS sequence"/>
</dbReference>
<evidence type="ECO:0000259" key="6">
    <source>
        <dbReference type="PROSITE" id="PS50977"/>
    </source>
</evidence>
<dbReference type="OrthoDB" id="3192968at2"/>
<evidence type="ECO:0000313" key="8">
    <source>
        <dbReference type="Proteomes" id="UP000308697"/>
    </source>
</evidence>
<feature type="region of interest" description="Disordered" evidence="5">
    <location>
        <begin position="1"/>
        <end position="27"/>
    </location>
</feature>
<gene>
    <name evidence="7" type="ORF">FCH28_15610</name>
</gene>
<dbReference type="GO" id="GO:0003700">
    <property type="term" value="F:DNA-binding transcription factor activity"/>
    <property type="evidence" value="ECO:0007669"/>
    <property type="project" value="TreeGrafter"/>
</dbReference>
<comment type="caution">
    <text evidence="7">The sequence shown here is derived from an EMBL/GenBank/DDBJ whole genome shotgun (WGS) entry which is preliminary data.</text>
</comment>
<dbReference type="InterPro" id="IPR050109">
    <property type="entry name" value="HTH-type_TetR-like_transc_reg"/>
</dbReference>
<feature type="domain" description="HTH tetR-type" evidence="6">
    <location>
        <begin position="31"/>
        <end position="90"/>
    </location>
</feature>
<evidence type="ECO:0000256" key="3">
    <source>
        <dbReference type="ARBA" id="ARBA00023163"/>
    </source>
</evidence>
<dbReference type="PANTHER" id="PTHR30055:SF234">
    <property type="entry name" value="HTH-TYPE TRANSCRIPTIONAL REGULATOR BETI"/>
    <property type="match status" value="1"/>
</dbReference>
<dbReference type="PANTHER" id="PTHR30055">
    <property type="entry name" value="HTH-TYPE TRANSCRIPTIONAL REGULATOR RUTR"/>
    <property type="match status" value="1"/>
</dbReference>
<evidence type="ECO:0000256" key="2">
    <source>
        <dbReference type="ARBA" id="ARBA00023125"/>
    </source>
</evidence>
<dbReference type="SUPFAM" id="SSF46689">
    <property type="entry name" value="Homeodomain-like"/>
    <property type="match status" value="1"/>
</dbReference>
<evidence type="ECO:0000256" key="4">
    <source>
        <dbReference type="PROSITE-ProRule" id="PRU00335"/>
    </source>
</evidence>
<dbReference type="PRINTS" id="PR00455">
    <property type="entry name" value="HTHTETR"/>
</dbReference>
<organism evidence="7 8">
    <name type="scientific">Streptomyces piniterrae</name>
    <dbReference type="NCBI Taxonomy" id="2571125"/>
    <lineage>
        <taxon>Bacteria</taxon>
        <taxon>Bacillati</taxon>
        <taxon>Actinomycetota</taxon>
        <taxon>Actinomycetes</taxon>
        <taxon>Kitasatosporales</taxon>
        <taxon>Streptomycetaceae</taxon>
        <taxon>Streptomyces</taxon>
    </lineage>
</organism>
<dbReference type="Gene3D" id="1.10.357.10">
    <property type="entry name" value="Tetracycline Repressor, domain 2"/>
    <property type="match status" value="1"/>
</dbReference>
<keyword evidence="8" id="KW-1185">Reference proteome</keyword>
<dbReference type="GO" id="GO:0000976">
    <property type="term" value="F:transcription cis-regulatory region binding"/>
    <property type="evidence" value="ECO:0007669"/>
    <property type="project" value="TreeGrafter"/>
</dbReference>
<keyword evidence="3" id="KW-0804">Transcription</keyword>
<evidence type="ECO:0000256" key="1">
    <source>
        <dbReference type="ARBA" id="ARBA00023015"/>
    </source>
</evidence>
<evidence type="ECO:0000313" key="7">
    <source>
        <dbReference type="EMBL" id="TJZ54535.1"/>
    </source>
</evidence>
<dbReference type="EMBL" id="SUMB01000004">
    <property type="protein sequence ID" value="TJZ54535.1"/>
    <property type="molecule type" value="Genomic_DNA"/>
</dbReference>
<feature type="DNA-binding region" description="H-T-H motif" evidence="4">
    <location>
        <begin position="53"/>
        <end position="72"/>
    </location>
</feature>
<dbReference type="AlphaFoldDB" id="A0A4U0NJQ3"/>
<dbReference type="SUPFAM" id="SSF48498">
    <property type="entry name" value="Tetracyclin repressor-like, C-terminal domain"/>
    <property type="match status" value="1"/>
</dbReference>
<feature type="compositionally biased region" description="Basic residues" evidence="5">
    <location>
        <begin position="248"/>
        <end position="258"/>
    </location>
</feature>
<dbReference type="Pfam" id="PF00440">
    <property type="entry name" value="TetR_N"/>
    <property type="match status" value="1"/>
</dbReference>
<keyword evidence="1" id="KW-0805">Transcription regulation</keyword>
<dbReference type="InterPro" id="IPR036271">
    <property type="entry name" value="Tet_transcr_reg_TetR-rel_C_sf"/>
</dbReference>
<dbReference type="InterPro" id="IPR009057">
    <property type="entry name" value="Homeodomain-like_sf"/>
</dbReference>
<dbReference type="InterPro" id="IPR049445">
    <property type="entry name" value="TetR_SbtR-like_C"/>
</dbReference>
<accession>A0A4U0NJQ3</accession>
<dbReference type="InterPro" id="IPR001647">
    <property type="entry name" value="HTH_TetR"/>
</dbReference>
<keyword evidence="2 4" id="KW-0238">DNA-binding</keyword>
<protein>
    <submittedName>
        <fullName evidence="7">TetR/AcrR family transcriptional regulator</fullName>
    </submittedName>
</protein>
<evidence type="ECO:0000256" key="5">
    <source>
        <dbReference type="SAM" id="MobiDB-lite"/>
    </source>
</evidence>
<feature type="region of interest" description="Disordered" evidence="5">
    <location>
        <begin position="236"/>
        <end position="277"/>
    </location>
</feature>
<reference evidence="7 8" key="1">
    <citation type="submission" date="2019-04" db="EMBL/GenBank/DDBJ databases">
        <title>Streptomyces piniterrae sp. nov., a heliquinomycin-producing actinomycete isolated from rhizosphere soil of Pinus yunnanensis.</title>
        <authorList>
            <person name="Zhuang X."/>
            <person name="Zhao J."/>
        </authorList>
    </citation>
    <scope>NUCLEOTIDE SEQUENCE [LARGE SCALE GENOMIC DNA]</scope>
    <source>
        <strain evidence="8">jys28</strain>
    </source>
</reference>
<sequence>MSLRCSEKGGKSSLFGRTSRTSEAPMRADARHNRVRILLAARQLFVHEGPDVPLEEIAGRAGVGIATLYRRFPSRAALIRAVAVDVMEALYEAATDAAQRDSDPFEALRRFMHTALDSKAGAVMPSLFGRVEIVKLLDEERDAVGPLGRLIARAREAGLLRDDVVTGDIVFMILRLTRPMPGGGFSQDEALAHRQLDIYLDGLRPPAAGLRRGGLPEPAISAGWVRHIRAWMATGRPAATSPPLSKSWRGHRATRARPRPLSSHRSTGHRPNNGGPQ</sequence>
<proteinExistence type="predicted"/>
<feature type="compositionally biased region" description="Basic and acidic residues" evidence="5">
    <location>
        <begin position="1"/>
        <end position="10"/>
    </location>
</feature>